<evidence type="ECO:0000256" key="1">
    <source>
        <dbReference type="SAM" id="MobiDB-lite"/>
    </source>
</evidence>
<dbReference type="EMBL" id="CM000126">
    <property type="protein sequence ID" value="EEC70638.1"/>
    <property type="molecule type" value="Genomic_DNA"/>
</dbReference>
<dbReference type="Gramene" id="BGIOSGA001654-TA">
    <property type="protein sequence ID" value="BGIOSGA001654-PA"/>
    <property type="gene ID" value="BGIOSGA001654"/>
</dbReference>
<evidence type="ECO:0000313" key="2">
    <source>
        <dbReference type="EMBL" id="EEC70638.1"/>
    </source>
</evidence>
<gene>
    <name evidence="2" type="ORF">OsI_01910</name>
</gene>
<dbReference type="HOGENOM" id="CLU_2019016_0_0_1"/>
<proteinExistence type="predicted"/>
<evidence type="ECO:0000313" key="3">
    <source>
        <dbReference type="Proteomes" id="UP000007015"/>
    </source>
</evidence>
<dbReference type="AlphaFoldDB" id="B8A7Z3"/>
<keyword evidence="3" id="KW-1185">Reference proteome</keyword>
<dbReference type="Proteomes" id="UP000007015">
    <property type="component" value="Chromosome 1"/>
</dbReference>
<feature type="region of interest" description="Disordered" evidence="1">
    <location>
        <begin position="96"/>
        <end position="123"/>
    </location>
</feature>
<organism evidence="2 3">
    <name type="scientific">Oryza sativa subsp. indica</name>
    <name type="common">Rice</name>
    <dbReference type="NCBI Taxonomy" id="39946"/>
    <lineage>
        <taxon>Eukaryota</taxon>
        <taxon>Viridiplantae</taxon>
        <taxon>Streptophyta</taxon>
        <taxon>Embryophyta</taxon>
        <taxon>Tracheophyta</taxon>
        <taxon>Spermatophyta</taxon>
        <taxon>Magnoliopsida</taxon>
        <taxon>Liliopsida</taxon>
        <taxon>Poales</taxon>
        <taxon>Poaceae</taxon>
        <taxon>BOP clade</taxon>
        <taxon>Oryzoideae</taxon>
        <taxon>Oryzeae</taxon>
        <taxon>Oryzinae</taxon>
        <taxon>Oryza</taxon>
        <taxon>Oryza sativa</taxon>
    </lineage>
</organism>
<sequence length="123" mass="14083">MAPRSATGSPGPLPRGYRIMFGSLEFEATGEGLLMRLASRTPSMIAITPAPPRAPNLRRRRRLHELRIRMERRVAPRVVLPDWDAHLWLRPAAALQGAHPHQRLPRREHAGKMWPGRRRSHTE</sequence>
<name>B8A7Z3_ORYSI</name>
<protein>
    <submittedName>
        <fullName evidence="2">Uncharacterized protein</fullName>
    </submittedName>
</protein>
<accession>B8A7Z3</accession>
<reference evidence="2 3" key="1">
    <citation type="journal article" date="2005" name="PLoS Biol.">
        <title>The genomes of Oryza sativa: a history of duplications.</title>
        <authorList>
            <person name="Yu J."/>
            <person name="Wang J."/>
            <person name="Lin W."/>
            <person name="Li S."/>
            <person name="Li H."/>
            <person name="Zhou J."/>
            <person name="Ni P."/>
            <person name="Dong W."/>
            <person name="Hu S."/>
            <person name="Zeng C."/>
            <person name="Zhang J."/>
            <person name="Zhang Y."/>
            <person name="Li R."/>
            <person name="Xu Z."/>
            <person name="Li S."/>
            <person name="Li X."/>
            <person name="Zheng H."/>
            <person name="Cong L."/>
            <person name="Lin L."/>
            <person name="Yin J."/>
            <person name="Geng J."/>
            <person name="Li G."/>
            <person name="Shi J."/>
            <person name="Liu J."/>
            <person name="Lv H."/>
            <person name="Li J."/>
            <person name="Wang J."/>
            <person name="Deng Y."/>
            <person name="Ran L."/>
            <person name="Shi X."/>
            <person name="Wang X."/>
            <person name="Wu Q."/>
            <person name="Li C."/>
            <person name="Ren X."/>
            <person name="Wang J."/>
            <person name="Wang X."/>
            <person name="Li D."/>
            <person name="Liu D."/>
            <person name="Zhang X."/>
            <person name="Ji Z."/>
            <person name="Zhao W."/>
            <person name="Sun Y."/>
            <person name="Zhang Z."/>
            <person name="Bao J."/>
            <person name="Han Y."/>
            <person name="Dong L."/>
            <person name="Ji J."/>
            <person name="Chen P."/>
            <person name="Wu S."/>
            <person name="Liu J."/>
            <person name="Xiao Y."/>
            <person name="Bu D."/>
            <person name="Tan J."/>
            <person name="Yang L."/>
            <person name="Ye C."/>
            <person name="Zhang J."/>
            <person name="Xu J."/>
            <person name="Zhou Y."/>
            <person name="Yu Y."/>
            <person name="Zhang B."/>
            <person name="Zhuang S."/>
            <person name="Wei H."/>
            <person name="Liu B."/>
            <person name="Lei M."/>
            <person name="Yu H."/>
            <person name="Li Y."/>
            <person name="Xu H."/>
            <person name="Wei S."/>
            <person name="He X."/>
            <person name="Fang L."/>
            <person name="Zhang Z."/>
            <person name="Zhang Y."/>
            <person name="Huang X."/>
            <person name="Su Z."/>
            <person name="Tong W."/>
            <person name="Li J."/>
            <person name="Tong Z."/>
            <person name="Li S."/>
            <person name="Ye J."/>
            <person name="Wang L."/>
            <person name="Fang L."/>
            <person name="Lei T."/>
            <person name="Chen C."/>
            <person name="Chen H."/>
            <person name="Xu Z."/>
            <person name="Li H."/>
            <person name="Huang H."/>
            <person name="Zhang F."/>
            <person name="Xu H."/>
            <person name="Li N."/>
            <person name="Zhao C."/>
            <person name="Li S."/>
            <person name="Dong L."/>
            <person name="Huang Y."/>
            <person name="Li L."/>
            <person name="Xi Y."/>
            <person name="Qi Q."/>
            <person name="Li W."/>
            <person name="Zhang B."/>
            <person name="Hu W."/>
            <person name="Zhang Y."/>
            <person name="Tian X."/>
            <person name="Jiao Y."/>
            <person name="Liang X."/>
            <person name="Jin J."/>
            <person name="Gao L."/>
            <person name="Zheng W."/>
            <person name="Hao B."/>
            <person name="Liu S."/>
            <person name="Wang W."/>
            <person name="Yuan L."/>
            <person name="Cao M."/>
            <person name="McDermott J."/>
            <person name="Samudrala R."/>
            <person name="Wang J."/>
            <person name="Wong G.K."/>
            <person name="Yang H."/>
        </authorList>
    </citation>
    <scope>NUCLEOTIDE SEQUENCE [LARGE SCALE GENOMIC DNA]</scope>
    <source>
        <strain evidence="3">cv. 93-11</strain>
    </source>
</reference>